<keyword evidence="1" id="KW-0472">Membrane</keyword>
<reference evidence="2 3" key="1">
    <citation type="submission" date="2019-03" db="EMBL/GenBank/DDBJ databases">
        <title>Diversity of the mouse oral microbiome.</title>
        <authorList>
            <person name="Joseph S."/>
            <person name="Aduse-Opoku J."/>
            <person name="Curtis M."/>
            <person name="Wade W."/>
            <person name="Hashim A."/>
        </authorList>
    </citation>
    <scope>NUCLEOTIDE SEQUENCE [LARGE SCALE GENOMIC DNA]</scope>
    <source>
        <strain evidence="3">irhom_31</strain>
    </source>
</reference>
<accession>A0A4Y9F1W0</accession>
<dbReference type="Proteomes" id="UP000297951">
    <property type="component" value="Unassembled WGS sequence"/>
</dbReference>
<dbReference type="EMBL" id="SPQC01000033">
    <property type="protein sequence ID" value="TFU21391.1"/>
    <property type="molecule type" value="Genomic_DNA"/>
</dbReference>
<feature type="transmembrane region" description="Helical" evidence="1">
    <location>
        <begin position="70"/>
        <end position="90"/>
    </location>
</feature>
<name>A0A4Y9F1W0_9MICC</name>
<keyword evidence="1" id="KW-1133">Transmembrane helix</keyword>
<gene>
    <name evidence="2" type="ORF">E4U03_09120</name>
</gene>
<organism evidence="2 3">
    <name type="scientific">Rothia nasimurium</name>
    <dbReference type="NCBI Taxonomy" id="85336"/>
    <lineage>
        <taxon>Bacteria</taxon>
        <taxon>Bacillati</taxon>
        <taxon>Actinomycetota</taxon>
        <taxon>Actinomycetes</taxon>
        <taxon>Micrococcales</taxon>
        <taxon>Micrococcaceae</taxon>
        <taxon>Rothia</taxon>
    </lineage>
</organism>
<comment type="caution">
    <text evidence="2">The sequence shown here is derived from an EMBL/GenBank/DDBJ whole genome shotgun (WGS) entry which is preliminary data.</text>
</comment>
<proteinExistence type="predicted"/>
<evidence type="ECO:0000313" key="3">
    <source>
        <dbReference type="Proteomes" id="UP000297951"/>
    </source>
</evidence>
<protein>
    <submittedName>
        <fullName evidence="2">Uncharacterized protein</fullName>
    </submittedName>
</protein>
<evidence type="ECO:0000313" key="2">
    <source>
        <dbReference type="EMBL" id="TFU21391.1"/>
    </source>
</evidence>
<evidence type="ECO:0000256" key="1">
    <source>
        <dbReference type="SAM" id="Phobius"/>
    </source>
</evidence>
<keyword evidence="1" id="KW-0812">Transmembrane</keyword>
<feature type="transmembrane region" description="Helical" evidence="1">
    <location>
        <begin position="20"/>
        <end position="40"/>
    </location>
</feature>
<feature type="transmembrane region" description="Helical" evidence="1">
    <location>
        <begin position="110"/>
        <end position="131"/>
    </location>
</feature>
<dbReference type="AlphaFoldDB" id="A0A4Y9F1W0"/>
<sequence length="137" mass="15057">METLQIELATTQRRKKLVNALAVALGQILTLVITLAFGLAMEDGTWALVYIVAWLVATSSLYFRYSRPVLVVVLVVVSLLITIPAQYPAVGSWWAASVMVYHLVRYFSKPVRIGTFVAALMAAIVGGFVLTRPFLAK</sequence>
<dbReference type="RefSeq" id="WP_135013233.1">
    <property type="nucleotide sequence ID" value="NZ_JADGLK010000033.1"/>
</dbReference>
<feature type="transmembrane region" description="Helical" evidence="1">
    <location>
        <begin position="46"/>
        <end position="63"/>
    </location>
</feature>